<dbReference type="InterPro" id="IPR019861">
    <property type="entry name" value="PorP/SprF_Bacteroidetes"/>
</dbReference>
<keyword evidence="1" id="KW-1133">Transmembrane helix</keyword>
<reference evidence="2" key="1">
    <citation type="submission" date="2020-10" db="EMBL/GenBank/DDBJ databases">
        <authorList>
            <person name="Gilroy R."/>
        </authorList>
    </citation>
    <scope>NUCLEOTIDE SEQUENCE</scope>
    <source>
        <strain evidence="2">D3-1215</strain>
    </source>
</reference>
<keyword evidence="1" id="KW-0472">Membrane</keyword>
<dbReference type="EMBL" id="JADIMR010000094">
    <property type="protein sequence ID" value="MBO8447356.1"/>
    <property type="molecule type" value="Genomic_DNA"/>
</dbReference>
<keyword evidence="1" id="KW-0812">Transmembrane</keyword>
<reference evidence="2" key="2">
    <citation type="journal article" date="2021" name="PeerJ">
        <title>Extensive microbial diversity within the chicken gut microbiome revealed by metagenomics and culture.</title>
        <authorList>
            <person name="Gilroy R."/>
            <person name="Ravi A."/>
            <person name="Getino M."/>
            <person name="Pursley I."/>
            <person name="Horton D.L."/>
            <person name="Alikhan N.F."/>
            <person name="Baker D."/>
            <person name="Gharbi K."/>
            <person name="Hall N."/>
            <person name="Watson M."/>
            <person name="Adriaenssens E.M."/>
            <person name="Foster-Nyarko E."/>
            <person name="Jarju S."/>
            <person name="Secka A."/>
            <person name="Antonio M."/>
            <person name="Oren A."/>
            <person name="Chaudhuri R.R."/>
            <person name="La Ragione R."/>
            <person name="Hildebrand F."/>
            <person name="Pallen M.J."/>
        </authorList>
    </citation>
    <scope>NUCLEOTIDE SEQUENCE</scope>
    <source>
        <strain evidence="2">D3-1215</strain>
    </source>
</reference>
<dbReference type="Pfam" id="PF11751">
    <property type="entry name" value="PorP_SprF"/>
    <property type="match status" value="1"/>
</dbReference>
<dbReference type="AlphaFoldDB" id="A0A9D9EIT4"/>
<feature type="transmembrane region" description="Helical" evidence="1">
    <location>
        <begin position="27"/>
        <end position="44"/>
    </location>
</feature>
<accession>A0A9D9EIT4</accession>
<dbReference type="NCBIfam" id="TIGR03519">
    <property type="entry name" value="T9SS_PorP_fam"/>
    <property type="match status" value="1"/>
</dbReference>
<sequence>MRNIAAIQGGLCGLPARLDGKKRIAKILRLLLCTAIFVLFHPQAGAQQRIEFSQYMLNLGSVNPAAAGNNGLINIFGTFRSQYAGFPNAPLTFDVSADIGFNIGKTKHGAGVRFYDNSAGIFAFQDVAVTYAYRIPLGKGTLSAGFNVDFSTVGIDHDKIHNVESDYHESGDPAIDSEANDFKVDLAVGVQYFSDKWFAGASLYNILSPEYRLSDEMYFEKTMNMRFMGGYNFSFNNPLYKLKTYAIVNTDFISWSGAVNANLEYKESYWGGIGYRIDGAVVFMAGIKVLNGLVIGYSFDLPTSKLASSAGSHEVLLSYSFSVDFSKKNKYKSIRYL</sequence>
<evidence type="ECO:0000256" key="1">
    <source>
        <dbReference type="SAM" id="Phobius"/>
    </source>
</evidence>
<name>A0A9D9EIT4_9BACT</name>
<gene>
    <name evidence="2" type="ORF">IAC32_06395</name>
</gene>
<comment type="caution">
    <text evidence="2">The sequence shown here is derived from an EMBL/GenBank/DDBJ whole genome shotgun (WGS) entry which is preliminary data.</text>
</comment>
<organism evidence="2 3">
    <name type="scientific">Candidatus Enterocola intestinipullorum</name>
    <dbReference type="NCBI Taxonomy" id="2840783"/>
    <lineage>
        <taxon>Bacteria</taxon>
        <taxon>Pseudomonadati</taxon>
        <taxon>Bacteroidota</taxon>
        <taxon>Bacteroidia</taxon>
        <taxon>Bacteroidales</taxon>
        <taxon>Candidatus Enterocola</taxon>
    </lineage>
</organism>
<evidence type="ECO:0000313" key="2">
    <source>
        <dbReference type="EMBL" id="MBO8447356.1"/>
    </source>
</evidence>
<proteinExistence type="predicted"/>
<dbReference type="Proteomes" id="UP000823637">
    <property type="component" value="Unassembled WGS sequence"/>
</dbReference>
<evidence type="ECO:0000313" key="3">
    <source>
        <dbReference type="Proteomes" id="UP000823637"/>
    </source>
</evidence>
<protein>
    <submittedName>
        <fullName evidence="2">PorP/SprF family type IX secretion system membrane protein</fullName>
    </submittedName>
</protein>